<dbReference type="RefSeq" id="WP_143096659.1">
    <property type="nucleotide sequence ID" value="NZ_VTVE01000003.1"/>
</dbReference>
<reference evidence="1 2" key="1">
    <citation type="submission" date="2019-09" db="EMBL/GenBank/DDBJ databases">
        <authorList>
            <person name="Pidcock S.E."/>
            <person name="Huws S.A."/>
        </authorList>
    </citation>
    <scope>NUCLEOTIDE SEQUENCE [LARGE SCALE GENOMIC DNA]</scope>
    <source>
        <strain evidence="1 2">MZ8</strain>
    </source>
</reference>
<evidence type="ECO:0000313" key="1">
    <source>
        <dbReference type="EMBL" id="NEX02367.1"/>
    </source>
</evidence>
<dbReference type="Proteomes" id="UP000473091">
    <property type="component" value="Unassembled WGS sequence"/>
</dbReference>
<proteinExistence type="predicted"/>
<organism evidence="1 2">
    <name type="scientific">Pseudobutyrivibrio xylanivorans</name>
    <dbReference type="NCBI Taxonomy" id="185007"/>
    <lineage>
        <taxon>Bacteria</taxon>
        <taxon>Bacillati</taxon>
        <taxon>Bacillota</taxon>
        <taxon>Clostridia</taxon>
        <taxon>Lachnospirales</taxon>
        <taxon>Lachnospiraceae</taxon>
        <taxon>Pseudobutyrivibrio</taxon>
    </lineage>
</organism>
<name>A0A6M0LKM1_PSEXY</name>
<gene>
    <name evidence="1" type="ORF">F0Q01_10810</name>
</gene>
<protein>
    <submittedName>
        <fullName evidence="1">Uncharacterized protein</fullName>
    </submittedName>
</protein>
<evidence type="ECO:0000313" key="2">
    <source>
        <dbReference type="Proteomes" id="UP000473091"/>
    </source>
</evidence>
<sequence length="377" mass="43820">MGRKTILFIEDILNRKNGSVLMKIKLLILGILSVLMCLCFVGCQGRVDTKSELKHYLHSNGHWLCSIEEGPVETGHGDFYWNVYDKTNEIHFTVYQELTEDLYGSVEVFDNYNAKLVEKHIDDFPDHEGVEIYTKAEWDTDPILRFEFANVEDLEKKCKVVEKCAEYIDTLEKDMHIAVSAKYNSPRVEFFKDNSLDDIMGNLDYGYGLTYEEIENGELLKMIKDKYFSWGYQYRFQEIESEMTEEDIKNFWDDSFNSCIVVYHSGDEDAPNNKDFKVYDDIYGGGYITYGNMYYLLIEEGFDVEGTTDDFTVTNIDGQSCRFSYSFVDDSKYKTYYLVDGEVVQCSIKYFMLNTVEFKDLFGLSIKSAAEVSNTNK</sequence>
<comment type="caution">
    <text evidence="1">The sequence shown here is derived from an EMBL/GenBank/DDBJ whole genome shotgun (WGS) entry which is preliminary data.</text>
</comment>
<dbReference type="EMBL" id="VTVE01000003">
    <property type="protein sequence ID" value="NEX02367.1"/>
    <property type="molecule type" value="Genomic_DNA"/>
</dbReference>
<reference evidence="1 2" key="2">
    <citation type="submission" date="2020-03" db="EMBL/GenBank/DDBJ databases">
        <title>Investigating the evolutionary divergence of the Butyrivibrio group.</title>
        <authorList>
            <person name="Skvortsov T."/>
            <person name="Santos F.G."/>
            <person name="Ting K.S."/>
            <person name="Creevey C.J."/>
        </authorList>
    </citation>
    <scope>NUCLEOTIDE SEQUENCE [LARGE SCALE GENOMIC DNA]</scope>
    <source>
        <strain evidence="1 2">MZ8</strain>
    </source>
</reference>
<dbReference type="AlphaFoldDB" id="A0A6M0LKM1"/>
<accession>A0A6M0LKM1</accession>